<evidence type="ECO:0000313" key="3">
    <source>
        <dbReference type="Proteomes" id="UP000235023"/>
    </source>
</evidence>
<proteinExistence type="predicted"/>
<dbReference type="AlphaFoldDB" id="A0A2J5HMV4"/>
<keyword evidence="3" id="KW-1185">Reference proteome</keyword>
<protein>
    <recommendedName>
        <fullName evidence="4">Secreted protein</fullName>
    </recommendedName>
</protein>
<organism evidence="2 3">
    <name type="scientific">Aspergillus taichungensis</name>
    <dbReference type="NCBI Taxonomy" id="482145"/>
    <lineage>
        <taxon>Eukaryota</taxon>
        <taxon>Fungi</taxon>
        <taxon>Dikarya</taxon>
        <taxon>Ascomycota</taxon>
        <taxon>Pezizomycotina</taxon>
        <taxon>Eurotiomycetes</taxon>
        <taxon>Eurotiomycetidae</taxon>
        <taxon>Eurotiales</taxon>
        <taxon>Aspergillaceae</taxon>
        <taxon>Aspergillus</taxon>
        <taxon>Aspergillus subgen. Circumdati</taxon>
    </lineage>
</organism>
<sequence length="121" mass="13985">MTRAEFTMMLFSSFLVELGLVRRSDCNNRNSFRSEPRRERTRFPDRVSAGIASSERCRTTWRRAGNPATSGRRHPWWCWVVAGLGPKESSWCRQWARSKPLRATTQVAVQIVRPGRFGDVV</sequence>
<keyword evidence="1" id="KW-0732">Signal</keyword>
<gene>
    <name evidence="2" type="ORF">BDW42DRAFT_187420</name>
</gene>
<dbReference type="Proteomes" id="UP000235023">
    <property type="component" value="Unassembled WGS sequence"/>
</dbReference>
<evidence type="ECO:0000313" key="2">
    <source>
        <dbReference type="EMBL" id="PLN78386.1"/>
    </source>
</evidence>
<feature type="signal peptide" evidence="1">
    <location>
        <begin position="1"/>
        <end position="26"/>
    </location>
</feature>
<evidence type="ECO:0000256" key="1">
    <source>
        <dbReference type="SAM" id="SignalP"/>
    </source>
</evidence>
<accession>A0A2J5HMV4</accession>
<evidence type="ECO:0008006" key="4">
    <source>
        <dbReference type="Google" id="ProtNLM"/>
    </source>
</evidence>
<name>A0A2J5HMV4_9EURO</name>
<feature type="chain" id="PRO_5014473532" description="Secreted protein" evidence="1">
    <location>
        <begin position="27"/>
        <end position="121"/>
    </location>
</feature>
<dbReference type="OrthoDB" id="10331272at2759"/>
<dbReference type="EMBL" id="KZ559577">
    <property type="protein sequence ID" value="PLN78386.1"/>
    <property type="molecule type" value="Genomic_DNA"/>
</dbReference>
<reference evidence="3" key="1">
    <citation type="submission" date="2017-12" db="EMBL/GenBank/DDBJ databases">
        <authorList>
            <consortium name="DOE Joint Genome Institute"/>
            <person name="Mondo S.J."/>
            <person name="Kjaerbolling I."/>
            <person name="Vesth T.C."/>
            <person name="Frisvad J.C."/>
            <person name="Nybo J.L."/>
            <person name="Theobald S."/>
            <person name="Kuo A."/>
            <person name="Bowyer P."/>
            <person name="Matsuda Y."/>
            <person name="Lyhne E.K."/>
            <person name="Kogle M.E."/>
            <person name="Clum A."/>
            <person name="Lipzen A."/>
            <person name="Salamov A."/>
            <person name="Ngan C.Y."/>
            <person name="Daum C."/>
            <person name="Chiniquy J."/>
            <person name="Barry K."/>
            <person name="LaButti K."/>
            <person name="Haridas S."/>
            <person name="Simmons B.A."/>
            <person name="Magnuson J.K."/>
            <person name="Mortensen U.H."/>
            <person name="Larsen T.O."/>
            <person name="Grigoriev I.V."/>
            <person name="Baker S.E."/>
            <person name="Andersen M.R."/>
            <person name="Nordberg H.P."/>
            <person name="Cantor M.N."/>
            <person name="Hua S.X."/>
        </authorList>
    </citation>
    <scope>NUCLEOTIDE SEQUENCE [LARGE SCALE GENOMIC DNA]</scope>
    <source>
        <strain evidence="3">IBT 19404</strain>
    </source>
</reference>